<dbReference type="SMART" id="SM00088">
    <property type="entry name" value="PINT"/>
    <property type="match status" value="1"/>
</dbReference>
<dbReference type="OrthoDB" id="10265275at2759"/>
<dbReference type="PROSITE" id="PS50011">
    <property type="entry name" value="PROTEIN_KINASE_DOM"/>
    <property type="match status" value="1"/>
</dbReference>
<evidence type="ECO:0000256" key="2">
    <source>
        <dbReference type="ARBA" id="ARBA00012513"/>
    </source>
</evidence>
<feature type="domain" description="PCI" evidence="11">
    <location>
        <begin position="295"/>
        <end position="455"/>
    </location>
</feature>
<evidence type="ECO:0000256" key="6">
    <source>
        <dbReference type="ARBA" id="ARBA00022777"/>
    </source>
</evidence>
<dbReference type="SUPFAM" id="SSF56112">
    <property type="entry name" value="Protein kinase-like (PK-like)"/>
    <property type="match status" value="1"/>
</dbReference>
<keyword evidence="7" id="KW-0067">ATP-binding</keyword>
<proteinExistence type="inferred from homology"/>
<dbReference type="FunFam" id="1.10.510.10:FF:000294">
    <property type="entry name" value="Serine/threonine-protein kinase OXI1"/>
    <property type="match status" value="1"/>
</dbReference>
<comment type="caution">
    <text evidence="12">The sequence shown here is derived from an EMBL/GenBank/DDBJ whole genome shotgun (WGS) entry which is preliminary data.</text>
</comment>
<evidence type="ECO:0000256" key="5">
    <source>
        <dbReference type="ARBA" id="ARBA00022741"/>
    </source>
</evidence>
<dbReference type="InterPro" id="IPR000719">
    <property type="entry name" value="Prot_kinase_dom"/>
</dbReference>
<dbReference type="Pfam" id="PF01399">
    <property type="entry name" value="PCI"/>
    <property type="match status" value="1"/>
</dbReference>
<dbReference type="SMART" id="SM00220">
    <property type="entry name" value="S_TKc"/>
    <property type="match status" value="1"/>
</dbReference>
<evidence type="ECO:0000313" key="13">
    <source>
        <dbReference type="Proteomes" id="UP000655225"/>
    </source>
</evidence>
<protein>
    <recommendedName>
        <fullName evidence="2">non-specific serine/threonine protein kinase</fullName>
        <ecNumber evidence="2">2.7.11.1</ecNumber>
    </recommendedName>
</protein>
<dbReference type="GO" id="GO:0004674">
    <property type="term" value="F:protein serine/threonine kinase activity"/>
    <property type="evidence" value="ECO:0007669"/>
    <property type="project" value="UniProtKB-KW"/>
</dbReference>
<evidence type="ECO:0000259" key="10">
    <source>
        <dbReference type="PROSITE" id="PS50011"/>
    </source>
</evidence>
<dbReference type="InterPro" id="IPR000717">
    <property type="entry name" value="PCI_dom"/>
</dbReference>
<evidence type="ECO:0000256" key="8">
    <source>
        <dbReference type="ARBA" id="ARBA00047899"/>
    </source>
</evidence>
<dbReference type="Proteomes" id="UP000655225">
    <property type="component" value="Unassembled WGS sequence"/>
</dbReference>
<dbReference type="InterPro" id="IPR011009">
    <property type="entry name" value="Kinase-like_dom_sf"/>
</dbReference>
<evidence type="ECO:0000256" key="3">
    <source>
        <dbReference type="ARBA" id="ARBA00022527"/>
    </source>
</evidence>
<dbReference type="Pfam" id="PF22061">
    <property type="entry name" value="CSN7_HB_subdom"/>
    <property type="match status" value="1"/>
</dbReference>
<sequence>MITLAFPPVSRFYAAEVLLALEYLHMLGVVYRDLKPENILVRDDGHIMLSDFDLSLRCTVSPTLIKTSFEFDPSKRVTGGSFCIQPTCIEPSSVCIQPACFIPSFFSQKSKKKPRKPWTNSGQSANTLPELLAEPTAARSMSFVGTHEYLAPEIIRGEGHGSAVDWWTFGIFLHELLFGKTPFKGSGNRATLFNVVGQQLRFPDSPVTSYSSKDLIRGLLVKEPQHRLGVKRGATEIKQHPFFEGVNWALIRCSTPPEVPRPMETNFPGKFEAVDTIGVGSSSKRMIGADLKSEASMDIEQKQEELIEYFVKQAETHKGASLANVIVEATSHSSLFAFSEILSVPNIVQLQGTEHSVYLDMLRLFAHGTWNDYKSSAGCLPQLIPDQIRKLKQLSVLTMAEMNKVLPYDQLMQELDVSNVRELEDFLINECMYAGIVRGKLDQLRRCFEVQFAAGRDLRPEQLGSMIQTLTNWLATSDNLLLSIQDKIKWADTMSELDKKHQKEVEDRVEEVKKSLSLKGDVEFRGHEEICSEAGVMDYEEDRSRPKR</sequence>
<comment type="catalytic activity">
    <reaction evidence="9">
        <text>L-seryl-[protein] + ATP = O-phospho-L-seryl-[protein] + ADP + H(+)</text>
        <dbReference type="Rhea" id="RHEA:17989"/>
        <dbReference type="Rhea" id="RHEA-COMP:9863"/>
        <dbReference type="Rhea" id="RHEA-COMP:11604"/>
        <dbReference type="ChEBI" id="CHEBI:15378"/>
        <dbReference type="ChEBI" id="CHEBI:29999"/>
        <dbReference type="ChEBI" id="CHEBI:30616"/>
        <dbReference type="ChEBI" id="CHEBI:83421"/>
        <dbReference type="ChEBI" id="CHEBI:456216"/>
        <dbReference type="EC" id="2.7.11.1"/>
    </reaction>
</comment>
<dbReference type="Pfam" id="PF00069">
    <property type="entry name" value="Pkinase"/>
    <property type="match status" value="2"/>
</dbReference>
<dbReference type="PROSITE" id="PS00108">
    <property type="entry name" value="PROTEIN_KINASE_ST"/>
    <property type="match status" value="1"/>
</dbReference>
<dbReference type="GO" id="GO:0005524">
    <property type="term" value="F:ATP binding"/>
    <property type="evidence" value="ECO:0007669"/>
    <property type="project" value="UniProtKB-KW"/>
</dbReference>
<evidence type="ECO:0000256" key="7">
    <source>
        <dbReference type="ARBA" id="ARBA00022840"/>
    </source>
</evidence>
<keyword evidence="3" id="KW-0723">Serine/threonine-protein kinase</keyword>
<keyword evidence="4" id="KW-0808">Transferase</keyword>
<evidence type="ECO:0000313" key="12">
    <source>
        <dbReference type="EMBL" id="KAF8412935.1"/>
    </source>
</evidence>
<keyword evidence="6" id="KW-0418">Kinase</keyword>
<dbReference type="Gene3D" id="1.10.510.10">
    <property type="entry name" value="Transferase(Phosphotransferase) domain 1"/>
    <property type="match status" value="2"/>
</dbReference>
<name>A0A834ZWB5_TETSI</name>
<dbReference type="EMBL" id="JABCRI010000001">
    <property type="protein sequence ID" value="KAF8412935.1"/>
    <property type="molecule type" value="Genomic_DNA"/>
</dbReference>
<dbReference type="PROSITE" id="PS50250">
    <property type="entry name" value="PCI"/>
    <property type="match status" value="1"/>
</dbReference>
<dbReference type="PANTHER" id="PTHR45637">
    <property type="entry name" value="FLIPPASE KINASE 1-RELATED"/>
    <property type="match status" value="1"/>
</dbReference>
<dbReference type="InterPro" id="IPR008271">
    <property type="entry name" value="Ser/Thr_kinase_AS"/>
</dbReference>
<dbReference type="EC" id="2.7.11.1" evidence="2"/>
<comment type="similarity">
    <text evidence="1">Belongs to the protein kinase superfamily. AGC Ser/Thr protein kinase family.</text>
</comment>
<evidence type="ECO:0000256" key="1">
    <source>
        <dbReference type="ARBA" id="ARBA00009903"/>
    </source>
</evidence>
<evidence type="ECO:0000256" key="9">
    <source>
        <dbReference type="ARBA" id="ARBA00048679"/>
    </source>
</evidence>
<keyword evidence="5" id="KW-0547">Nucleotide-binding</keyword>
<comment type="catalytic activity">
    <reaction evidence="8">
        <text>L-threonyl-[protein] + ATP = O-phospho-L-threonyl-[protein] + ADP + H(+)</text>
        <dbReference type="Rhea" id="RHEA:46608"/>
        <dbReference type="Rhea" id="RHEA-COMP:11060"/>
        <dbReference type="Rhea" id="RHEA-COMP:11605"/>
        <dbReference type="ChEBI" id="CHEBI:15378"/>
        <dbReference type="ChEBI" id="CHEBI:30013"/>
        <dbReference type="ChEBI" id="CHEBI:30616"/>
        <dbReference type="ChEBI" id="CHEBI:61977"/>
        <dbReference type="ChEBI" id="CHEBI:456216"/>
        <dbReference type="EC" id="2.7.11.1"/>
    </reaction>
</comment>
<evidence type="ECO:0000256" key="4">
    <source>
        <dbReference type="ARBA" id="ARBA00022679"/>
    </source>
</evidence>
<evidence type="ECO:0000259" key="11">
    <source>
        <dbReference type="PROSITE" id="PS50250"/>
    </source>
</evidence>
<organism evidence="12 13">
    <name type="scientific">Tetracentron sinense</name>
    <name type="common">Spur-leaf</name>
    <dbReference type="NCBI Taxonomy" id="13715"/>
    <lineage>
        <taxon>Eukaryota</taxon>
        <taxon>Viridiplantae</taxon>
        <taxon>Streptophyta</taxon>
        <taxon>Embryophyta</taxon>
        <taxon>Tracheophyta</taxon>
        <taxon>Spermatophyta</taxon>
        <taxon>Magnoliopsida</taxon>
        <taxon>Trochodendrales</taxon>
        <taxon>Trochodendraceae</taxon>
        <taxon>Tetracentron</taxon>
    </lineage>
</organism>
<accession>A0A834ZWB5</accession>
<reference evidence="12 13" key="1">
    <citation type="submission" date="2020-04" db="EMBL/GenBank/DDBJ databases">
        <title>Plant Genome Project.</title>
        <authorList>
            <person name="Zhang R.-G."/>
        </authorList>
    </citation>
    <scope>NUCLEOTIDE SEQUENCE [LARGE SCALE GENOMIC DNA]</scope>
    <source>
        <strain evidence="12">YNK0</strain>
        <tissue evidence="12">Leaf</tissue>
    </source>
</reference>
<dbReference type="FunFam" id="1.10.510.10:FF:000020">
    <property type="entry name" value="serine/threonine-protein kinase D6PK-like"/>
    <property type="match status" value="1"/>
</dbReference>
<gene>
    <name evidence="12" type="ORF">HHK36_000907</name>
</gene>
<keyword evidence="13" id="KW-1185">Reference proteome</keyword>
<dbReference type="AlphaFoldDB" id="A0A834ZWB5"/>
<feature type="domain" description="Protein kinase" evidence="10">
    <location>
        <begin position="1"/>
        <end position="243"/>
    </location>
</feature>